<evidence type="ECO:0000313" key="2">
    <source>
        <dbReference type="EMBL" id="RGU92293.1"/>
    </source>
</evidence>
<dbReference type="AlphaFoldDB" id="A0A395WA25"/>
<dbReference type="EMBL" id="QRYQ01000006">
    <property type="protein sequence ID" value="RGU92293.1"/>
    <property type="molecule type" value="Genomic_DNA"/>
</dbReference>
<proteinExistence type="predicted"/>
<dbReference type="GeneID" id="66579368"/>
<organism evidence="2 3">
    <name type="scientific">Holdemanella biformis</name>
    <dbReference type="NCBI Taxonomy" id="1735"/>
    <lineage>
        <taxon>Bacteria</taxon>
        <taxon>Bacillati</taxon>
        <taxon>Bacillota</taxon>
        <taxon>Erysipelotrichia</taxon>
        <taxon>Erysipelotrichales</taxon>
        <taxon>Erysipelotrichaceae</taxon>
        <taxon>Holdemanella</taxon>
    </lineage>
</organism>
<evidence type="ECO:0000313" key="3">
    <source>
        <dbReference type="Proteomes" id="UP000265489"/>
    </source>
</evidence>
<keyword evidence="1" id="KW-1133">Transmembrane helix</keyword>
<dbReference type="RefSeq" id="WP_118324949.1">
    <property type="nucleotide sequence ID" value="NZ_CATYGP010000006.1"/>
</dbReference>
<accession>A0A395WA25</accession>
<keyword evidence="1" id="KW-0812">Transmembrane</keyword>
<evidence type="ECO:0000256" key="1">
    <source>
        <dbReference type="SAM" id="Phobius"/>
    </source>
</evidence>
<feature type="transmembrane region" description="Helical" evidence="1">
    <location>
        <begin position="6"/>
        <end position="28"/>
    </location>
</feature>
<dbReference type="Proteomes" id="UP000265489">
    <property type="component" value="Unassembled WGS sequence"/>
</dbReference>
<keyword evidence="1" id="KW-0472">Membrane</keyword>
<sequence length="136" mass="15513">MEKKDYVVEAVIGLIGTMVVALALYFAMRYIDVKYFDMKLDDSQAEVYQELQAMSNTLFFFLPQTKWLQLIENKIVLMLFVYGGPVLIGAIAAIGVVVVLSGLGGSITNVATNYVNNQAEELQRQEEEYRWYSHYH</sequence>
<name>A0A395WA25_9FIRM</name>
<gene>
    <name evidence="2" type="ORF">DWW32_04760</name>
</gene>
<comment type="caution">
    <text evidence="2">The sequence shown here is derived from an EMBL/GenBank/DDBJ whole genome shotgun (WGS) entry which is preliminary data.</text>
</comment>
<protein>
    <submittedName>
        <fullName evidence="2">Uncharacterized protein</fullName>
    </submittedName>
</protein>
<feature type="transmembrane region" description="Helical" evidence="1">
    <location>
        <begin position="75"/>
        <end position="100"/>
    </location>
</feature>
<reference evidence="2 3" key="1">
    <citation type="submission" date="2018-08" db="EMBL/GenBank/DDBJ databases">
        <title>A genome reference for cultivated species of the human gut microbiota.</title>
        <authorList>
            <person name="Zou Y."/>
            <person name="Xue W."/>
            <person name="Luo G."/>
        </authorList>
    </citation>
    <scope>NUCLEOTIDE SEQUENCE [LARGE SCALE GENOMIC DNA]</scope>
    <source>
        <strain evidence="2 3">AF15-20</strain>
    </source>
</reference>